<dbReference type="SUPFAM" id="SSF54637">
    <property type="entry name" value="Thioesterase/thiol ester dehydrase-isomerase"/>
    <property type="match status" value="1"/>
</dbReference>
<dbReference type="PANTHER" id="PTHR12475:SF4">
    <property type="entry name" value="PROTEIN THEM6"/>
    <property type="match status" value="1"/>
</dbReference>
<protein>
    <recommendedName>
        <fullName evidence="5">Thioesterase/thiol ester dehydrase-isomerase</fullName>
    </recommendedName>
</protein>
<dbReference type="EMBL" id="DF842264">
    <property type="protein sequence ID" value="GAT46334.1"/>
    <property type="molecule type" value="Genomic_DNA"/>
</dbReference>
<keyword evidence="2" id="KW-0812">Transmembrane</keyword>
<evidence type="ECO:0000256" key="1">
    <source>
        <dbReference type="ARBA" id="ARBA00038476"/>
    </source>
</evidence>
<keyword evidence="2" id="KW-0472">Membrane</keyword>
<evidence type="ECO:0008006" key="5">
    <source>
        <dbReference type="Google" id="ProtNLM"/>
    </source>
</evidence>
<evidence type="ECO:0000256" key="2">
    <source>
        <dbReference type="SAM" id="Phobius"/>
    </source>
</evidence>
<evidence type="ECO:0000313" key="3">
    <source>
        <dbReference type="EMBL" id="GAT46334.1"/>
    </source>
</evidence>
<feature type="transmembrane region" description="Helical" evidence="2">
    <location>
        <begin position="38"/>
        <end position="56"/>
    </location>
</feature>
<dbReference type="Gene3D" id="3.10.129.10">
    <property type="entry name" value="Hotdog Thioesterase"/>
    <property type="match status" value="1"/>
</dbReference>
<name>A0ABQ0L5B7_MYCCL</name>
<evidence type="ECO:0000313" key="4">
    <source>
        <dbReference type="Proteomes" id="UP000815677"/>
    </source>
</evidence>
<proteinExistence type="inferred from homology"/>
<comment type="similarity">
    <text evidence="1">Belongs to the lcsJ thioesterase family.</text>
</comment>
<dbReference type="Pfam" id="PF13279">
    <property type="entry name" value="4HBT_2"/>
    <property type="match status" value="1"/>
</dbReference>
<accession>A0ABQ0L5B7</accession>
<gene>
    <name evidence="3" type="ORF">MCHLO_03867</name>
</gene>
<dbReference type="CDD" id="cd00586">
    <property type="entry name" value="4HBT"/>
    <property type="match status" value="1"/>
</dbReference>
<reference evidence="3" key="1">
    <citation type="submission" date="2014-09" db="EMBL/GenBank/DDBJ databases">
        <title>Genome sequence of the luminous mushroom Mycena chlorophos for searching fungal bioluminescence genes.</title>
        <authorList>
            <person name="Tanaka Y."/>
            <person name="Kasuga D."/>
            <person name="Oba Y."/>
            <person name="Hase S."/>
            <person name="Sato K."/>
            <person name="Oba Y."/>
            <person name="Sakakibara Y."/>
        </authorList>
    </citation>
    <scope>NUCLEOTIDE SEQUENCE</scope>
</reference>
<organism evidence="3 4">
    <name type="scientific">Mycena chlorophos</name>
    <name type="common">Agaric fungus</name>
    <name type="synonym">Agaricus chlorophos</name>
    <dbReference type="NCBI Taxonomy" id="658473"/>
    <lineage>
        <taxon>Eukaryota</taxon>
        <taxon>Fungi</taxon>
        <taxon>Dikarya</taxon>
        <taxon>Basidiomycota</taxon>
        <taxon>Agaricomycotina</taxon>
        <taxon>Agaricomycetes</taxon>
        <taxon>Agaricomycetidae</taxon>
        <taxon>Agaricales</taxon>
        <taxon>Marasmiineae</taxon>
        <taxon>Mycenaceae</taxon>
        <taxon>Mycena</taxon>
    </lineage>
</organism>
<dbReference type="InterPro" id="IPR029069">
    <property type="entry name" value="HotDog_dom_sf"/>
</dbReference>
<keyword evidence="4" id="KW-1185">Reference proteome</keyword>
<dbReference type="Proteomes" id="UP000815677">
    <property type="component" value="Unassembled WGS sequence"/>
</dbReference>
<keyword evidence="2" id="KW-1133">Transmembrane helix</keyword>
<sequence>MATTVASRGRAAVPLTMQQTLELVLGFGLRKLQSTSKFVKYLALLLFIVNAGAWPFVWHFRVFHFVLPDNLSYLALYIRHLFTRRKKWVLALQDWNERRMAIGINPFRQVWTYKWRVDIHEGDLFMHMSNSSYAAVLDRTRMHLATMVFPTLLRIGGMAPLAAMHYHFIREIPTLSHYQVRATIVAWDQKWFYAVFRFVRPASGKDKGKGKKIMPDPSPIAATPLPATANGVSHGNGSADPDDIMKAIAARAVHEPEPDGATLYTVVVNQFCFKVGRISVPPAVVFACNGLYTPADPESASAKGPAPPWWETVREINRSNAKIRKFFSGGWREMPPEQRFWEQAFGPGEEIRQARLEAFTGQYDAPQKGGLAGSMELVKQVSRLPVVP</sequence>
<dbReference type="PANTHER" id="PTHR12475">
    <property type="match status" value="1"/>
</dbReference>
<dbReference type="InterPro" id="IPR051490">
    <property type="entry name" value="THEM6_lcsJ_thioesterase"/>
</dbReference>